<dbReference type="Gene3D" id="4.10.60.10">
    <property type="entry name" value="Zinc finger, CCHC-type"/>
    <property type="match status" value="1"/>
</dbReference>
<feature type="domain" description="DWNN" evidence="7">
    <location>
        <begin position="3"/>
        <end position="82"/>
    </location>
</feature>
<keyword evidence="9" id="KW-1185">Reference proteome</keyword>
<name>A0AAD8SA85_LOLMU</name>
<dbReference type="SMART" id="SM01180">
    <property type="entry name" value="DWNN"/>
    <property type="match status" value="1"/>
</dbReference>
<evidence type="ECO:0000313" key="8">
    <source>
        <dbReference type="EMBL" id="KAK1648190.1"/>
    </source>
</evidence>
<feature type="compositionally biased region" description="Polar residues" evidence="6">
    <location>
        <begin position="91"/>
        <end position="101"/>
    </location>
</feature>
<keyword evidence="5" id="KW-0539">Nucleus</keyword>
<accession>A0AAD8SA85</accession>
<dbReference type="AlphaFoldDB" id="A0AAD8SA85"/>
<dbReference type="CDD" id="cd16620">
    <property type="entry name" value="vRING-HC-C4C4_RBBP6"/>
    <property type="match status" value="1"/>
</dbReference>
<comment type="subcellular location">
    <subcellularLocation>
        <location evidence="1">Nucleus</location>
    </subcellularLocation>
</comment>
<dbReference type="GO" id="GO:0006397">
    <property type="term" value="P:mRNA processing"/>
    <property type="evidence" value="ECO:0007669"/>
    <property type="project" value="InterPro"/>
</dbReference>
<dbReference type="Proteomes" id="UP001231189">
    <property type="component" value="Unassembled WGS sequence"/>
</dbReference>
<dbReference type="PANTHER" id="PTHR15439">
    <property type="entry name" value="RETINOBLASTOMA-BINDING PROTEIN 6"/>
    <property type="match status" value="1"/>
</dbReference>
<dbReference type="GO" id="GO:0008270">
    <property type="term" value="F:zinc ion binding"/>
    <property type="evidence" value="ECO:0007669"/>
    <property type="project" value="UniProtKB-KW"/>
</dbReference>
<feature type="compositionally biased region" description="Low complexity" evidence="6">
    <location>
        <begin position="102"/>
        <end position="117"/>
    </location>
</feature>
<feature type="region of interest" description="Disordered" evidence="6">
    <location>
        <begin position="417"/>
        <end position="444"/>
    </location>
</feature>
<feature type="compositionally biased region" description="Polar residues" evidence="6">
    <location>
        <begin position="287"/>
        <end position="301"/>
    </location>
</feature>
<evidence type="ECO:0000256" key="3">
    <source>
        <dbReference type="ARBA" id="ARBA00022771"/>
    </source>
</evidence>
<keyword evidence="4" id="KW-0862">Zinc</keyword>
<evidence type="ECO:0000256" key="1">
    <source>
        <dbReference type="ARBA" id="ARBA00004123"/>
    </source>
</evidence>
<gene>
    <name evidence="8" type="ORF">QYE76_065995</name>
</gene>
<dbReference type="Gene3D" id="3.10.20.90">
    <property type="entry name" value="Phosphatidylinositol 3-kinase Catalytic Subunit, Chain A, domain 1"/>
    <property type="match status" value="1"/>
</dbReference>
<feature type="region of interest" description="Disordered" evidence="6">
    <location>
        <begin position="85"/>
        <end position="122"/>
    </location>
</feature>
<protein>
    <recommendedName>
        <fullName evidence="7">DWNN domain-containing protein</fullName>
    </recommendedName>
</protein>
<dbReference type="Pfam" id="PF08783">
    <property type="entry name" value="DWNN"/>
    <property type="match status" value="1"/>
</dbReference>
<feature type="region of interest" description="Disordered" evidence="6">
    <location>
        <begin position="280"/>
        <end position="345"/>
    </location>
</feature>
<organism evidence="8 9">
    <name type="scientific">Lolium multiflorum</name>
    <name type="common">Italian ryegrass</name>
    <name type="synonym">Lolium perenne subsp. multiflorum</name>
    <dbReference type="NCBI Taxonomy" id="4521"/>
    <lineage>
        <taxon>Eukaryota</taxon>
        <taxon>Viridiplantae</taxon>
        <taxon>Streptophyta</taxon>
        <taxon>Embryophyta</taxon>
        <taxon>Tracheophyta</taxon>
        <taxon>Spermatophyta</taxon>
        <taxon>Magnoliopsida</taxon>
        <taxon>Liliopsida</taxon>
        <taxon>Poales</taxon>
        <taxon>Poaceae</taxon>
        <taxon>BOP clade</taxon>
        <taxon>Pooideae</taxon>
        <taxon>Poodae</taxon>
        <taxon>Poeae</taxon>
        <taxon>Poeae Chloroplast Group 2 (Poeae type)</taxon>
        <taxon>Loliodinae</taxon>
        <taxon>Loliinae</taxon>
        <taxon>Lolium</taxon>
    </lineage>
</organism>
<dbReference type="InterPro" id="IPR033489">
    <property type="entry name" value="RBBP6"/>
</dbReference>
<dbReference type="InterPro" id="IPR013083">
    <property type="entry name" value="Znf_RING/FYVE/PHD"/>
</dbReference>
<dbReference type="InterPro" id="IPR014891">
    <property type="entry name" value="DWNN_domain"/>
</dbReference>
<dbReference type="Gene3D" id="3.30.40.10">
    <property type="entry name" value="Zinc/RING finger domain, C3HC4 (zinc finger)"/>
    <property type="match status" value="1"/>
</dbReference>
<proteinExistence type="predicted"/>
<feature type="compositionally biased region" description="Basic and acidic residues" evidence="6">
    <location>
        <begin position="419"/>
        <end position="431"/>
    </location>
</feature>
<evidence type="ECO:0000313" key="9">
    <source>
        <dbReference type="Proteomes" id="UP001231189"/>
    </source>
</evidence>
<dbReference type="SUPFAM" id="SSF57850">
    <property type="entry name" value="RING/U-box"/>
    <property type="match status" value="1"/>
</dbReference>
<dbReference type="PANTHER" id="PTHR15439:SF16">
    <property type="entry name" value="OS03G0335100 PROTEIN"/>
    <property type="match status" value="1"/>
</dbReference>
<dbReference type="Pfam" id="PF13696">
    <property type="entry name" value="zf-CCHC_2"/>
    <property type="match status" value="1"/>
</dbReference>
<sequence>MAVYYRYRSGVDTFSLPVAAPSVSVGELKRLIMGTSRHGHGRTRGRGPREGIAITDAQTGEEYADDNALVLRNSTVVVRRVAGPPAGTIVEPSTQRPKANQDSSSDSAASTSSASAGAEDDDEAKAISAVINAAQLKWEGPSHYGHRGPVRAPPAGYVCHRCRVPGHLIQHCPTNGDARFDFGKARTVLPQAQADDNDDDDGVPADLYCKICKKVMADAVMTSKCCFSSFCDRCIRAHIVANSKCACGARARADDLIPNPTLRTTISNILAARATSASCGRTEKQRSSVGSNAVVTETQGPAASRHSHASSKKGASSEHSDGSESTSAPSAAQEPRTEQEATDTAGARANNHADHQYGCSDVPPFPPACYNPFFPWSADPSMYYGYGYGGMPYAYGGGYSMGPHHVDAMGNMEPSYGYHGERHDGRKRTACDDQTQQDRSFKRRCGGSRSQVALVLT</sequence>
<evidence type="ECO:0000256" key="5">
    <source>
        <dbReference type="ARBA" id="ARBA00023242"/>
    </source>
</evidence>
<dbReference type="EMBL" id="JAUUTY010000004">
    <property type="protein sequence ID" value="KAK1648190.1"/>
    <property type="molecule type" value="Genomic_DNA"/>
</dbReference>
<evidence type="ECO:0000259" key="7">
    <source>
        <dbReference type="PROSITE" id="PS51282"/>
    </source>
</evidence>
<evidence type="ECO:0000256" key="4">
    <source>
        <dbReference type="ARBA" id="ARBA00022833"/>
    </source>
</evidence>
<keyword evidence="3" id="KW-0863">Zinc-finger</keyword>
<dbReference type="GO" id="GO:0006511">
    <property type="term" value="P:ubiquitin-dependent protein catabolic process"/>
    <property type="evidence" value="ECO:0007669"/>
    <property type="project" value="TreeGrafter"/>
</dbReference>
<evidence type="ECO:0000256" key="2">
    <source>
        <dbReference type="ARBA" id="ARBA00022723"/>
    </source>
</evidence>
<comment type="caution">
    <text evidence="8">The sequence shown here is derived from an EMBL/GenBank/DDBJ whole genome shotgun (WGS) entry which is preliminary data.</text>
</comment>
<dbReference type="GO" id="GO:0061630">
    <property type="term" value="F:ubiquitin protein ligase activity"/>
    <property type="evidence" value="ECO:0007669"/>
    <property type="project" value="InterPro"/>
</dbReference>
<dbReference type="InterPro" id="IPR025829">
    <property type="entry name" value="Zn_knuckle_CX2CX3GHX4C"/>
</dbReference>
<dbReference type="GO" id="GO:0016567">
    <property type="term" value="P:protein ubiquitination"/>
    <property type="evidence" value="ECO:0007669"/>
    <property type="project" value="InterPro"/>
</dbReference>
<keyword evidence="2" id="KW-0479">Metal-binding</keyword>
<reference evidence="8" key="1">
    <citation type="submission" date="2023-07" db="EMBL/GenBank/DDBJ databases">
        <title>A chromosome-level genome assembly of Lolium multiflorum.</title>
        <authorList>
            <person name="Chen Y."/>
            <person name="Copetti D."/>
            <person name="Kolliker R."/>
            <person name="Studer B."/>
        </authorList>
    </citation>
    <scope>NUCLEOTIDE SEQUENCE</scope>
    <source>
        <strain evidence="8">02402/16</strain>
        <tissue evidence="8">Leaf</tissue>
    </source>
</reference>
<dbReference type="PROSITE" id="PS51282">
    <property type="entry name" value="DWNN"/>
    <property type="match status" value="1"/>
</dbReference>
<evidence type="ECO:0000256" key="6">
    <source>
        <dbReference type="SAM" id="MobiDB-lite"/>
    </source>
</evidence>
<dbReference type="GO" id="GO:0005634">
    <property type="term" value="C:nucleus"/>
    <property type="evidence" value="ECO:0007669"/>
    <property type="project" value="UniProtKB-SubCell"/>
</dbReference>